<evidence type="ECO:0000259" key="1">
    <source>
        <dbReference type="PROSITE" id="PS50968"/>
    </source>
</evidence>
<dbReference type="InterPro" id="IPR011053">
    <property type="entry name" value="Single_hybrid_motif"/>
</dbReference>
<organism evidence="2 3">
    <name type="scientific">Tessaracoccus lacteus</name>
    <dbReference type="NCBI Taxonomy" id="3041766"/>
    <lineage>
        <taxon>Bacteria</taxon>
        <taxon>Bacillati</taxon>
        <taxon>Actinomycetota</taxon>
        <taxon>Actinomycetes</taxon>
        <taxon>Propionibacteriales</taxon>
        <taxon>Propionibacteriaceae</taxon>
        <taxon>Tessaracoccus</taxon>
    </lineage>
</organism>
<gene>
    <name evidence="2" type="ORF">QH948_10570</name>
</gene>
<protein>
    <submittedName>
        <fullName evidence="2">Biotin/lipoyl-binding protein</fullName>
    </submittedName>
</protein>
<dbReference type="CDD" id="cd06850">
    <property type="entry name" value="biotinyl_domain"/>
    <property type="match status" value="1"/>
</dbReference>
<dbReference type="Proteomes" id="UP001244136">
    <property type="component" value="Chromosome"/>
</dbReference>
<keyword evidence="3" id="KW-1185">Reference proteome</keyword>
<dbReference type="SUPFAM" id="SSF51230">
    <property type="entry name" value="Single hybrid motif"/>
    <property type="match status" value="1"/>
</dbReference>
<proteinExistence type="predicted"/>
<evidence type="ECO:0000313" key="3">
    <source>
        <dbReference type="Proteomes" id="UP001244136"/>
    </source>
</evidence>
<reference evidence="2 3" key="1">
    <citation type="journal article" date="2008" name="Int. J. Syst. Evol. Microbiol.">
        <title>Tessaracoccus flavescens sp. nov., isolated from marine sediment.</title>
        <authorList>
            <person name="Lee D.W."/>
            <person name="Lee S.D."/>
        </authorList>
    </citation>
    <scope>NUCLEOTIDE SEQUENCE [LARGE SCALE GENOMIC DNA]</scope>
    <source>
        <strain evidence="2 3">T21</strain>
    </source>
</reference>
<dbReference type="InterPro" id="IPR000089">
    <property type="entry name" value="Biotin_lipoyl"/>
</dbReference>
<dbReference type="EMBL" id="CP123967">
    <property type="protein sequence ID" value="WGT46583.1"/>
    <property type="molecule type" value="Genomic_DNA"/>
</dbReference>
<evidence type="ECO:0000313" key="2">
    <source>
        <dbReference type="EMBL" id="WGT46583.1"/>
    </source>
</evidence>
<name>A0ABY8PVZ0_9ACTN</name>
<dbReference type="RefSeq" id="WP_281144350.1">
    <property type="nucleotide sequence ID" value="NZ_CP123967.1"/>
</dbReference>
<accession>A0ABY8PVZ0</accession>
<sequence>MNHVVRAEIPATVATVAVEAGQQVGVSDVVVQLESVTSEVPVPAGVAGIVMEVLVSDGDVVEVGDPLLAIAEDS</sequence>
<dbReference type="PROSITE" id="PS50968">
    <property type="entry name" value="BIOTINYL_LIPOYL"/>
    <property type="match status" value="1"/>
</dbReference>
<dbReference type="Gene3D" id="2.40.50.100">
    <property type="match status" value="1"/>
</dbReference>
<dbReference type="Pfam" id="PF00364">
    <property type="entry name" value="Biotin_lipoyl"/>
    <property type="match status" value="1"/>
</dbReference>
<feature type="domain" description="Lipoyl-binding" evidence="1">
    <location>
        <begin position="1"/>
        <end position="71"/>
    </location>
</feature>